<evidence type="ECO:0000313" key="2">
    <source>
        <dbReference type="Proteomes" id="UP000466586"/>
    </source>
</evidence>
<dbReference type="Proteomes" id="UP000466586">
    <property type="component" value="Unassembled WGS sequence"/>
</dbReference>
<dbReference type="AlphaFoldDB" id="A0A7K1Y6C3"/>
<name>A0A7K1Y6C3_9SPHI</name>
<dbReference type="EMBL" id="WVHT01000001">
    <property type="protein sequence ID" value="MXV49961.1"/>
    <property type="molecule type" value="Genomic_DNA"/>
</dbReference>
<gene>
    <name evidence="1" type="ORF">GS399_03180</name>
</gene>
<sequence>MKKVIPIRFDGYMQSAMLCRIDKAAADRTSRLLKPKQKIASECQRITSEATSDYKPLYCRMLSVSG</sequence>
<protein>
    <submittedName>
        <fullName evidence="1">Uncharacterized protein</fullName>
    </submittedName>
</protein>
<organism evidence="1 2">
    <name type="scientific">Hufsiella arboris</name>
    <dbReference type="NCBI Taxonomy" id="2695275"/>
    <lineage>
        <taxon>Bacteria</taxon>
        <taxon>Pseudomonadati</taxon>
        <taxon>Bacteroidota</taxon>
        <taxon>Sphingobacteriia</taxon>
        <taxon>Sphingobacteriales</taxon>
        <taxon>Sphingobacteriaceae</taxon>
        <taxon>Hufsiella</taxon>
    </lineage>
</organism>
<keyword evidence="2" id="KW-1185">Reference proteome</keyword>
<proteinExistence type="predicted"/>
<reference evidence="1 2" key="1">
    <citation type="submission" date="2019-11" db="EMBL/GenBank/DDBJ databases">
        <title>Pedobacter sp. HMF7647 Genome sequencing and assembly.</title>
        <authorList>
            <person name="Kang H."/>
            <person name="Kim H."/>
            <person name="Joh K."/>
        </authorList>
    </citation>
    <scope>NUCLEOTIDE SEQUENCE [LARGE SCALE GENOMIC DNA]</scope>
    <source>
        <strain evidence="1 2">HMF7647</strain>
    </source>
</reference>
<evidence type="ECO:0000313" key="1">
    <source>
        <dbReference type="EMBL" id="MXV49961.1"/>
    </source>
</evidence>
<comment type="caution">
    <text evidence="1">The sequence shown here is derived from an EMBL/GenBank/DDBJ whole genome shotgun (WGS) entry which is preliminary data.</text>
</comment>
<accession>A0A7K1Y6C3</accession>
<dbReference type="RefSeq" id="WP_160843122.1">
    <property type="nucleotide sequence ID" value="NZ_WVHT01000001.1"/>
</dbReference>